<dbReference type="Pfam" id="PF23343">
    <property type="entry name" value="REP_ORF2-G2P"/>
    <property type="match status" value="1"/>
</dbReference>
<name>A0A976N0M9_9VIRU</name>
<reference evidence="2" key="1">
    <citation type="submission" date="2022-02" db="EMBL/GenBank/DDBJ databases">
        <title>Towards deciphering the DNA virus diversity associated with rodent species in the families Cricetidae and Heteromyidae.</title>
        <authorList>
            <person name="Lund M."/>
            <person name="Larsen B.B."/>
            <person name="Gryseels S."/>
            <person name="Kraberger S."/>
            <person name="Rowsey D.M."/>
            <person name="Steger L."/>
            <person name="Yule K.M."/>
            <person name="Upham N.S."/>
            <person name="Worobey M."/>
            <person name="Van Doorslaer K."/>
            <person name="Varsani A."/>
        </authorList>
    </citation>
    <scope>NUCLEOTIDE SEQUENCE</scope>
    <source>
        <strain evidence="2">UA08Rod_6581</strain>
    </source>
</reference>
<evidence type="ECO:0000259" key="1">
    <source>
        <dbReference type="Pfam" id="PF23343"/>
    </source>
</evidence>
<proteinExistence type="predicted"/>
<dbReference type="EMBL" id="OM869504">
    <property type="protein sequence ID" value="UPW40832.1"/>
    <property type="molecule type" value="Genomic_DNA"/>
</dbReference>
<feature type="domain" description="Replication-associated protein ORF2/G2P" evidence="1">
    <location>
        <begin position="60"/>
        <end position="184"/>
    </location>
</feature>
<organism evidence="2">
    <name type="scientific">Sigmofec virus UA08Rod_6581</name>
    <dbReference type="NCBI Taxonomy" id="2929235"/>
    <lineage>
        <taxon>Viruses</taxon>
        <taxon>Monodnaviria</taxon>
        <taxon>Sangervirae</taxon>
        <taxon>Phixviricota</taxon>
        <taxon>Malgrandaviricetes</taxon>
        <taxon>Petitvirales</taxon>
        <taxon>Microviridae</taxon>
    </lineage>
</organism>
<dbReference type="InterPro" id="IPR056906">
    <property type="entry name" value="ORF2/G2P_dom"/>
</dbReference>
<sequence>MKCLQPVTIKNPHSCVIKYLKDETQYIQVPCGKCYACLANRRNDMIMRLRAEKMNSYSSFFITLTYDPEHLPRGNLPYKPHLDRFLNALRMHHMRKYLALNPELTQKEFRKKLPQIRYFYVSEFGGEFGRVHYHLLLFNFLLGESYLRELLKKYWIYSASWQFDLADAVKPVYNEAITYCCAYCLSSLSPDIPDGLRPLCNFSRNPGLGSAFLTDDMRRYLNAHPTGKVNCYGDTFRLPRYFTTRLSDSARHSIKLARMADYEKYEKAIRKQCRNDDFRYFRYIDELSESYVRRARKIVKKQNFYYVDIQSDICEASSQECVSNAPH</sequence>
<protein>
    <submittedName>
        <fullName evidence="2">Replication initiator protein</fullName>
    </submittedName>
</protein>
<evidence type="ECO:0000313" key="2">
    <source>
        <dbReference type="EMBL" id="UPW40832.1"/>
    </source>
</evidence>
<accession>A0A976N0M9</accession>